<feature type="region of interest" description="Disordered" evidence="5">
    <location>
        <begin position="642"/>
        <end position="718"/>
    </location>
</feature>
<dbReference type="FunFam" id="3.10.20.90:FF:000186">
    <property type="entry name" value="RWP-RK domain-containing protein"/>
    <property type="match status" value="1"/>
</dbReference>
<accession>A0ABD0Z5Q7</accession>
<dbReference type="Pfam" id="PF22922">
    <property type="entry name" value="GAF_NLP"/>
    <property type="match status" value="2"/>
</dbReference>
<feature type="domain" description="RWP-RK" evidence="6">
    <location>
        <begin position="541"/>
        <end position="622"/>
    </location>
</feature>
<keyword evidence="1" id="KW-0805">Transcription regulation</keyword>
<comment type="caution">
    <text evidence="8">The sequence shown here is derived from an EMBL/GenBank/DDBJ whole genome shotgun (WGS) entry which is preliminary data.</text>
</comment>
<feature type="compositionally biased region" description="Polar residues" evidence="5">
    <location>
        <begin position="644"/>
        <end position="667"/>
    </location>
</feature>
<dbReference type="InterPro" id="IPR045012">
    <property type="entry name" value="NLP"/>
</dbReference>
<dbReference type="SUPFAM" id="SSF54277">
    <property type="entry name" value="CAD &amp; PB1 domains"/>
    <property type="match status" value="1"/>
</dbReference>
<keyword evidence="9" id="KW-1185">Reference proteome</keyword>
<name>A0ABD0Z5Q7_CARAN</name>
<dbReference type="SMART" id="SM00666">
    <property type="entry name" value="PB1"/>
    <property type="match status" value="1"/>
</dbReference>
<dbReference type="EMBL" id="JBANAX010000882">
    <property type="protein sequence ID" value="KAL1190040.1"/>
    <property type="molecule type" value="Genomic_DNA"/>
</dbReference>
<dbReference type="CDD" id="cd06407">
    <property type="entry name" value="PB1_NLP"/>
    <property type="match status" value="1"/>
</dbReference>
<evidence type="ECO:0000259" key="7">
    <source>
        <dbReference type="PROSITE" id="PS51745"/>
    </source>
</evidence>
<evidence type="ECO:0000256" key="5">
    <source>
        <dbReference type="SAM" id="MobiDB-lite"/>
    </source>
</evidence>
<feature type="compositionally biased region" description="Basic and acidic residues" evidence="5">
    <location>
        <begin position="682"/>
        <end position="693"/>
    </location>
</feature>
<dbReference type="GO" id="GO:0003677">
    <property type="term" value="F:DNA binding"/>
    <property type="evidence" value="ECO:0007669"/>
    <property type="project" value="UniProtKB-KW"/>
</dbReference>
<organism evidence="8 9">
    <name type="scientific">Cardamine amara subsp. amara</name>
    <dbReference type="NCBI Taxonomy" id="228776"/>
    <lineage>
        <taxon>Eukaryota</taxon>
        <taxon>Viridiplantae</taxon>
        <taxon>Streptophyta</taxon>
        <taxon>Embryophyta</taxon>
        <taxon>Tracheophyta</taxon>
        <taxon>Spermatophyta</taxon>
        <taxon>Magnoliopsida</taxon>
        <taxon>eudicotyledons</taxon>
        <taxon>Gunneridae</taxon>
        <taxon>Pentapetalae</taxon>
        <taxon>rosids</taxon>
        <taxon>malvids</taxon>
        <taxon>Brassicales</taxon>
        <taxon>Brassicaceae</taxon>
        <taxon>Cardamineae</taxon>
        <taxon>Cardamine</taxon>
    </lineage>
</organism>
<dbReference type="Gene3D" id="3.10.20.90">
    <property type="entry name" value="Phosphatidylinositol 3-kinase Catalytic Subunit, Chain A, domain 1"/>
    <property type="match status" value="1"/>
</dbReference>
<evidence type="ECO:0000256" key="1">
    <source>
        <dbReference type="ARBA" id="ARBA00023015"/>
    </source>
</evidence>
<keyword evidence="4" id="KW-0539">Nucleus</keyword>
<dbReference type="Pfam" id="PF00564">
    <property type="entry name" value="PB1"/>
    <property type="match status" value="1"/>
</dbReference>
<keyword evidence="3" id="KW-0804">Transcription</keyword>
<dbReference type="PROSITE" id="PS51745">
    <property type="entry name" value="PB1"/>
    <property type="match status" value="1"/>
</dbReference>
<dbReference type="InterPro" id="IPR003035">
    <property type="entry name" value="RWP-RK_dom"/>
</dbReference>
<feature type="compositionally biased region" description="Low complexity" evidence="5">
    <location>
        <begin position="668"/>
        <end position="678"/>
    </location>
</feature>
<evidence type="ECO:0000256" key="4">
    <source>
        <dbReference type="ARBA" id="ARBA00023242"/>
    </source>
</evidence>
<dbReference type="InterPro" id="IPR053793">
    <property type="entry name" value="PB1-like"/>
</dbReference>
<dbReference type="InterPro" id="IPR055081">
    <property type="entry name" value="NLP1-9_GAF"/>
</dbReference>
<evidence type="ECO:0000313" key="8">
    <source>
        <dbReference type="EMBL" id="KAL1190040.1"/>
    </source>
</evidence>
<reference evidence="8 9" key="1">
    <citation type="submission" date="2024-04" db="EMBL/GenBank/DDBJ databases">
        <title>Genome assembly C_amara_ONT_v2.</title>
        <authorList>
            <person name="Yant L."/>
            <person name="Moore C."/>
            <person name="Slenker M."/>
        </authorList>
    </citation>
    <scope>NUCLEOTIDE SEQUENCE [LARGE SCALE GENOMIC DNA]</scope>
    <source>
        <tissue evidence="8">Leaf</tissue>
    </source>
</reference>
<evidence type="ECO:0000256" key="3">
    <source>
        <dbReference type="ARBA" id="ARBA00023163"/>
    </source>
</evidence>
<gene>
    <name evidence="8" type="ORF">V5N11_033345</name>
</gene>
<dbReference type="InterPro" id="IPR000270">
    <property type="entry name" value="PB1_dom"/>
</dbReference>
<dbReference type="Proteomes" id="UP001558713">
    <property type="component" value="Unassembled WGS sequence"/>
</dbReference>
<evidence type="ECO:0000259" key="6">
    <source>
        <dbReference type="PROSITE" id="PS51519"/>
    </source>
</evidence>
<dbReference type="AlphaFoldDB" id="A0ABD0Z5Q7"/>
<feature type="domain" description="PB1" evidence="7">
    <location>
        <begin position="721"/>
        <end position="804"/>
    </location>
</feature>
<dbReference type="PANTHER" id="PTHR32002:SF36">
    <property type="entry name" value="PROTEIN NLP5"/>
    <property type="match status" value="1"/>
</dbReference>
<feature type="compositionally biased region" description="Low complexity" evidence="5">
    <location>
        <begin position="705"/>
        <end position="716"/>
    </location>
</feature>
<proteinExistence type="predicted"/>
<protein>
    <submittedName>
        <fullName evidence="8">Protein NLP5</fullName>
    </submittedName>
</protein>
<sequence>MENNSLPMDPAMDSSFMDGLLLEGCWLETTDASEFLNFSPSTSVTPFDPSSFMWSPTQDTAICSSNSLSQMYGQDCAERSSLEDHNQQSRGDLSTLNRRWWIAPSGHASSVMERLVQAVKHIKDFTSERDSLIQLWVPVDRGGKRVLTTKEQPFSHDPMCQRLAHYREISVNYQFSTEQEDSNSNSKDLVGLPGRVFLGKVPEWTPDVRFFKNEEYPRVQHAQDCDVRGTLAIPVFEQGSQNCLGVIEVVMTTQMVKLSPDLESICRALQAVDLRSTEVPIPPSLKGPDFSYQAALPEIRNLLRCACETHKLPLAQTWVSCHKQSKTGCRHNDENYIHCVSTIDNACYVGDPTVREFHEACSEHHLLKGQGVVGEAFLTNGPCFSSDVSSYKKSEYPLSHHATMFGLHGTVAIRLRCIHTGSADFVLEFFLPKSCRDIEEQRKMLNALSTIMAHVPRSLRTVTEKELEEEGDPMVSEVIEIRETLPKIENASEVHQSNTISQNVGTVFDGRTTEMSELGFDYGKGLSVNENSTFSSVGGFSSITEKKRTKAEKNITLDVLRQYFAGSLKDAAKSIGVCPTTLKRICRQHGIQRWPSRKIKKVGHSLQKIQRVIDSVQGVSGHHLPIGSFYANFPNLASSPEALSLQQQSKKTTFLPSSHSQPTKSPASSCSHSSSCSSETQVNKEDPMDKTRQETITLSRSFKETQTTQLSPPTSSQEDDFLRIKVSYEEEKIRFRMRNSRRLKDLLWEIAKRFSIEDVSRYDLKYLDEDNEWVLLRCDDDVEECVDVCRSFPGQTIKLLLQLSSQYLPERSSASGCPS</sequence>
<dbReference type="PROSITE" id="PS51519">
    <property type="entry name" value="RWP_RK"/>
    <property type="match status" value="1"/>
</dbReference>
<keyword evidence="2" id="KW-0238">DNA-binding</keyword>
<evidence type="ECO:0000256" key="2">
    <source>
        <dbReference type="ARBA" id="ARBA00023125"/>
    </source>
</evidence>
<dbReference type="Pfam" id="PF02042">
    <property type="entry name" value="RWP-RK"/>
    <property type="match status" value="1"/>
</dbReference>
<dbReference type="PANTHER" id="PTHR32002">
    <property type="entry name" value="PROTEIN NLP8"/>
    <property type="match status" value="1"/>
</dbReference>
<dbReference type="InterPro" id="IPR034891">
    <property type="entry name" value="PB1_NLP"/>
</dbReference>
<evidence type="ECO:0000313" key="9">
    <source>
        <dbReference type="Proteomes" id="UP001558713"/>
    </source>
</evidence>